<gene>
    <name evidence="1" type="ORF">BKA00_000333</name>
</gene>
<proteinExistence type="predicted"/>
<dbReference type="RefSeq" id="WP_185023236.1">
    <property type="nucleotide sequence ID" value="NZ_JACHMQ010000001.1"/>
</dbReference>
<evidence type="ECO:0000313" key="1">
    <source>
        <dbReference type="EMBL" id="MBB6393419.1"/>
    </source>
</evidence>
<accession>A0A7X0FTU0</accession>
<reference evidence="1 2" key="1">
    <citation type="submission" date="2020-08" db="EMBL/GenBank/DDBJ databases">
        <title>Sequencing the genomes of 1000 actinobacteria strains.</title>
        <authorList>
            <person name="Klenk H.-P."/>
        </authorList>
    </citation>
    <scope>NUCLEOTIDE SEQUENCE [LARGE SCALE GENOMIC DNA]</scope>
    <source>
        <strain evidence="1 2">DSM 43675</strain>
    </source>
</reference>
<dbReference type="AlphaFoldDB" id="A0A7X0FTU0"/>
<dbReference type="EMBL" id="JACHMQ010000001">
    <property type="protein sequence ID" value="MBB6393419.1"/>
    <property type="molecule type" value="Genomic_DNA"/>
</dbReference>
<comment type="caution">
    <text evidence="1">The sequence shown here is derived from an EMBL/GenBank/DDBJ whole genome shotgun (WGS) entry which is preliminary data.</text>
</comment>
<keyword evidence="2" id="KW-1185">Reference proteome</keyword>
<protein>
    <submittedName>
        <fullName evidence="1">Uncharacterized protein</fullName>
    </submittedName>
</protein>
<organism evidence="1 2">
    <name type="scientific">Actinomadura coerulea</name>
    <dbReference type="NCBI Taxonomy" id="46159"/>
    <lineage>
        <taxon>Bacteria</taxon>
        <taxon>Bacillati</taxon>
        <taxon>Actinomycetota</taxon>
        <taxon>Actinomycetes</taxon>
        <taxon>Streptosporangiales</taxon>
        <taxon>Thermomonosporaceae</taxon>
        <taxon>Actinomadura</taxon>
    </lineage>
</organism>
<name>A0A7X0FTU0_9ACTN</name>
<evidence type="ECO:0000313" key="2">
    <source>
        <dbReference type="Proteomes" id="UP000546324"/>
    </source>
</evidence>
<sequence>MAAGKTLFALFPGFLIQRLLLDDFTAEDMRRGVQALTRESMLTPGS</sequence>
<dbReference type="Proteomes" id="UP000546324">
    <property type="component" value="Unassembled WGS sequence"/>
</dbReference>